<reference evidence="1 2" key="1">
    <citation type="submission" date="2019-01" db="EMBL/GenBank/DDBJ databases">
        <authorList>
            <person name="Sayadi A."/>
        </authorList>
    </citation>
    <scope>NUCLEOTIDE SEQUENCE [LARGE SCALE GENOMIC DNA]</scope>
</reference>
<evidence type="ECO:0000313" key="2">
    <source>
        <dbReference type="Proteomes" id="UP000410492"/>
    </source>
</evidence>
<feature type="non-terminal residue" evidence="1">
    <location>
        <position position="1"/>
    </location>
</feature>
<protein>
    <submittedName>
        <fullName evidence="1">Uncharacterized protein</fullName>
    </submittedName>
</protein>
<sequence>VGFTFVCGISFGDRLCAIYLVRKSQVLVVAVSHNASRVQMIILYVYLVFPFSLRIHLL</sequence>
<dbReference type="AlphaFoldDB" id="A0A653CPH9"/>
<keyword evidence="2" id="KW-1185">Reference proteome</keyword>
<organism evidence="1 2">
    <name type="scientific">Callosobruchus maculatus</name>
    <name type="common">Southern cowpea weevil</name>
    <name type="synonym">Pulse bruchid</name>
    <dbReference type="NCBI Taxonomy" id="64391"/>
    <lineage>
        <taxon>Eukaryota</taxon>
        <taxon>Metazoa</taxon>
        <taxon>Ecdysozoa</taxon>
        <taxon>Arthropoda</taxon>
        <taxon>Hexapoda</taxon>
        <taxon>Insecta</taxon>
        <taxon>Pterygota</taxon>
        <taxon>Neoptera</taxon>
        <taxon>Endopterygota</taxon>
        <taxon>Coleoptera</taxon>
        <taxon>Polyphaga</taxon>
        <taxon>Cucujiformia</taxon>
        <taxon>Chrysomeloidea</taxon>
        <taxon>Chrysomelidae</taxon>
        <taxon>Bruchinae</taxon>
        <taxon>Bruchini</taxon>
        <taxon>Callosobruchus</taxon>
    </lineage>
</organism>
<dbReference type="EMBL" id="CAACVG010008419">
    <property type="protein sequence ID" value="VEN49712.1"/>
    <property type="molecule type" value="Genomic_DNA"/>
</dbReference>
<name>A0A653CPH9_CALMS</name>
<evidence type="ECO:0000313" key="1">
    <source>
        <dbReference type="EMBL" id="VEN49712.1"/>
    </source>
</evidence>
<accession>A0A653CPH9</accession>
<proteinExistence type="predicted"/>
<gene>
    <name evidence="1" type="ORF">CALMAC_LOCUS10740</name>
</gene>
<dbReference type="Proteomes" id="UP000410492">
    <property type="component" value="Unassembled WGS sequence"/>
</dbReference>